<dbReference type="EMBL" id="KI911141">
    <property type="protein sequence ID" value="ETS04403.1"/>
    <property type="molecule type" value="Genomic_DNA"/>
</dbReference>
<dbReference type="Proteomes" id="UP000024376">
    <property type="component" value="Unassembled WGS sequence"/>
</dbReference>
<dbReference type="KEGG" id="trr:M419DRAFT_73552"/>
<reference evidence="3" key="1">
    <citation type="journal article" date="2013" name="Ind. Biotechnol.">
        <title>Comparative genomics analysis of Trichoderma reesei strains.</title>
        <authorList>
            <person name="Koike H."/>
            <person name="Aerts A."/>
            <person name="LaButti K."/>
            <person name="Grigoriev I.V."/>
            <person name="Baker S.E."/>
        </authorList>
    </citation>
    <scope>NUCLEOTIDE SEQUENCE [LARGE SCALE GENOMIC DNA]</scope>
    <source>
        <strain evidence="3">ATCC 56765 / BCRC 32924 / NRRL 11460 / Rut C-30</strain>
    </source>
</reference>
<accession>A0A024SGI1</accession>
<evidence type="ECO:0000313" key="3">
    <source>
        <dbReference type="Proteomes" id="UP000024376"/>
    </source>
</evidence>
<dbReference type="HOGENOM" id="CLU_984153_0_0_1"/>
<evidence type="ECO:0000256" key="1">
    <source>
        <dbReference type="SAM" id="MobiDB-lite"/>
    </source>
</evidence>
<evidence type="ECO:0000313" key="2">
    <source>
        <dbReference type="EMBL" id="ETS04403.1"/>
    </source>
</evidence>
<proteinExistence type="predicted"/>
<sequence>MTNGNQAKVVVVVVVTASTPQLEHATIVNSPLLNSARSLELNVTPNYIHTNNPPPPPATTAPSVCRLNHRYNPHLPVTLECSSSTSIVVHPTGILNVKSVRTSAHDLIAWARQLLAGVQAHDSTLVVVAKRYCITQITREGNNNRSPPSLPSFPPESHSRIPPSAPIGQPHAIQLCYVYAPYPSVPEWGLLPSAHYVDATGTTPSLLLALLKSPVTEDRFDQYLASAPARPEPLNPLPQILSSTPEAAHVTLATNIQTSGTYLCPNTKLRLFSPDAFRQPSFQ</sequence>
<dbReference type="AlphaFoldDB" id="A0A024SGI1"/>
<gene>
    <name evidence="2" type="ORF">M419DRAFT_73552</name>
</gene>
<name>A0A024SGI1_HYPJR</name>
<organism evidence="2 3">
    <name type="scientific">Hypocrea jecorina (strain ATCC 56765 / BCRC 32924 / NRRL 11460 / Rut C-30)</name>
    <name type="common">Trichoderma reesei</name>
    <dbReference type="NCBI Taxonomy" id="1344414"/>
    <lineage>
        <taxon>Eukaryota</taxon>
        <taxon>Fungi</taxon>
        <taxon>Dikarya</taxon>
        <taxon>Ascomycota</taxon>
        <taxon>Pezizomycotina</taxon>
        <taxon>Sordariomycetes</taxon>
        <taxon>Hypocreomycetidae</taxon>
        <taxon>Hypocreales</taxon>
        <taxon>Hypocreaceae</taxon>
        <taxon>Trichoderma</taxon>
    </lineage>
</organism>
<protein>
    <submittedName>
        <fullName evidence="2">Uncharacterized protein</fullName>
    </submittedName>
</protein>
<feature type="region of interest" description="Disordered" evidence="1">
    <location>
        <begin position="139"/>
        <end position="164"/>
    </location>
</feature>